<feature type="compositionally biased region" description="Polar residues" evidence="5">
    <location>
        <begin position="435"/>
        <end position="452"/>
    </location>
</feature>
<dbReference type="FunFam" id="2.170.150.80:FF:000009">
    <property type="entry name" value="NAC domain-containing protein 8"/>
    <property type="match status" value="1"/>
</dbReference>
<dbReference type="Proteomes" id="UP000230069">
    <property type="component" value="Unassembled WGS sequence"/>
</dbReference>
<evidence type="ECO:0000313" key="7">
    <source>
        <dbReference type="EMBL" id="PIA63517.1"/>
    </source>
</evidence>
<dbReference type="STRING" id="218851.A0A2G5F6K3"/>
<evidence type="ECO:0000256" key="2">
    <source>
        <dbReference type="ARBA" id="ARBA00023125"/>
    </source>
</evidence>
<keyword evidence="2" id="KW-0238">DNA-binding</keyword>
<organism evidence="7 8">
    <name type="scientific">Aquilegia coerulea</name>
    <name type="common">Rocky mountain columbine</name>
    <dbReference type="NCBI Taxonomy" id="218851"/>
    <lineage>
        <taxon>Eukaryota</taxon>
        <taxon>Viridiplantae</taxon>
        <taxon>Streptophyta</taxon>
        <taxon>Embryophyta</taxon>
        <taxon>Tracheophyta</taxon>
        <taxon>Spermatophyta</taxon>
        <taxon>Magnoliopsida</taxon>
        <taxon>Ranunculales</taxon>
        <taxon>Ranunculaceae</taxon>
        <taxon>Thalictroideae</taxon>
        <taxon>Aquilegia</taxon>
    </lineage>
</organism>
<evidence type="ECO:0000256" key="3">
    <source>
        <dbReference type="ARBA" id="ARBA00023163"/>
    </source>
</evidence>
<feature type="region of interest" description="Disordered" evidence="5">
    <location>
        <begin position="248"/>
        <end position="267"/>
    </location>
</feature>
<protein>
    <recommendedName>
        <fullName evidence="6">NAC domain-containing protein</fullName>
    </recommendedName>
</protein>
<feature type="domain" description="NAC" evidence="6">
    <location>
        <begin position="58"/>
        <end position="216"/>
    </location>
</feature>
<proteinExistence type="predicted"/>
<evidence type="ECO:0000313" key="8">
    <source>
        <dbReference type="Proteomes" id="UP000230069"/>
    </source>
</evidence>
<dbReference type="InterPro" id="IPR003441">
    <property type="entry name" value="NAC-dom"/>
</dbReference>
<feature type="compositionally biased region" description="Basic and acidic residues" evidence="5">
    <location>
        <begin position="305"/>
        <end position="314"/>
    </location>
</feature>
<gene>
    <name evidence="7" type="ORF">AQUCO_00201098v1</name>
</gene>
<dbReference type="FunCoup" id="A0A2G5F6K3">
    <property type="interactions" value="2338"/>
</dbReference>
<dbReference type="AlphaFoldDB" id="A0A2G5F6K3"/>
<keyword evidence="3" id="KW-0804">Transcription</keyword>
<reference evidence="7 8" key="1">
    <citation type="submission" date="2017-09" db="EMBL/GenBank/DDBJ databases">
        <title>WGS assembly of Aquilegia coerulea Goldsmith.</title>
        <authorList>
            <person name="Hodges S."/>
            <person name="Kramer E."/>
            <person name="Nordborg M."/>
            <person name="Tomkins J."/>
            <person name="Borevitz J."/>
            <person name="Derieg N."/>
            <person name="Yan J."/>
            <person name="Mihaltcheva S."/>
            <person name="Hayes R.D."/>
            <person name="Rokhsar D."/>
        </authorList>
    </citation>
    <scope>NUCLEOTIDE SEQUENCE [LARGE SCALE GENOMIC DNA]</scope>
    <source>
        <strain evidence="8">cv. Goldsmith</strain>
    </source>
</reference>
<feature type="region of interest" description="Disordered" evidence="5">
    <location>
        <begin position="431"/>
        <end position="454"/>
    </location>
</feature>
<evidence type="ECO:0000256" key="1">
    <source>
        <dbReference type="ARBA" id="ARBA00023015"/>
    </source>
</evidence>
<dbReference type="PROSITE" id="PS51005">
    <property type="entry name" value="NAC"/>
    <property type="match status" value="1"/>
</dbReference>
<dbReference type="OrthoDB" id="1882130at2759"/>
<keyword evidence="1" id="KW-0805">Transcription regulation</keyword>
<dbReference type="GO" id="GO:0005634">
    <property type="term" value="C:nucleus"/>
    <property type="evidence" value="ECO:0007669"/>
    <property type="project" value="TreeGrafter"/>
</dbReference>
<dbReference type="InterPro" id="IPR036093">
    <property type="entry name" value="NAC_dom_sf"/>
</dbReference>
<keyword evidence="8" id="KW-1185">Reference proteome</keyword>
<dbReference type="Pfam" id="PF02365">
    <property type="entry name" value="NAM"/>
    <property type="match status" value="1"/>
</dbReference>
<dbReference type="InterPro" id="IPR044799">
    <property type="entry name" value="SOG1-like"/>
</dbReference>
<evidence type="ECO:0000256" key="4">
    <source>
        <dbReference type="ARBA" id="ARBA00023242"/>
    </source>
</evidence>
<evidence type="ECO:0000259" key="6">
    <source>
        <dbReference type="PROSITE" id="PS51005"/>
    </source>
</evidence>
<dbReference type="PANTHER" id="PTHR31079">
    <property type="entry name" value="NAC DOMAIN-CONTAINING PROTEIN 73"/>
    <property type="match status" value="1"/>
</dbReference>
<feature type="region of interest" description="Disordered" evidence="5">
    <location>
        <begin position="305"/>
        <end position="334"/>
    </location>
</feature>
<sequence>MSRTSWLVDGRRIATKIKSASEKCDPKSVNWKSNPSRACPKCNYVIDNTDVVQEWPGLPCGVKFDPSDQEIIWHLLAKVGNGNVKSHPFIEEFIPTVNEEGGICYAHPQNLPGVKQDGSVSHFFHRAIKAYNTGTRKRRKIHGDNLGDVRWHKTGRTKPVILDGIQMGCKKIMVLYMSTPKSGKPEKTNWVMHQYHLGTGEDEKDGEFVVSKVFYQQQAKIGDKVEEYQSCDISEVIITTTKVDPVTPKSVIPEPRRTGRCQSNAEPGQEGELCVVETFAQSPVMENFDELPVKELLNYQHNHTKEDKANHIVSDDNDNEGDPKALEGQSQYPVPGYLNIHTPEDQEDLMVDDHDDIAEDPKLLAGQSQYAFDSQQLSQPLLNTQELLEGANLCQEFLQSQPSNEEADFSCLGKEVFKKVIEDYRPLGLLDHPNDSGSRMLNPSESVQGAQDSQHDLEELGNMSQLDLSIDPEFRLSQIEFGSQEFSLGLGASFD</sequence>
<dbReference type="GO" id="GO:0000976">
    <property type="term" value="F:transcription cis-regulatory region binding"/>
    <property type="evidence" value="ECO:0007669"/>
    <property type="project" value="TreeGrafter"/>
</dbReference>
<dbReference type="SUPFAM" id="SSF101941">
    <property type="entry name" value="NAC domain"/>
    <property type="match status" value="1"/>
</dbReference>
<dbReference type="Gene3D" id="2.170.150.80">
    <property type="entry name" value="NAC domain"/>
    <property type="match status" value="1"/>
</dbReference>
<evidence type="ECO:0000256" key="5">
    <source>
        <dbReference type="SAM" id="MobiDB-lite"/>
    </source>
</evidence>
<keyword evidence="4" id="KW-0539">Nucleus</keyword>
<dbReference type="EMBL" id="KZ305019">
    <property type="protein sequence ID" value="PIA63517.1"/>
    <property type="molecule type" value="Genomic_DNA"/>
</dbReference>
<dbReference type="PANTHER" id="PTHR31079:SF9">
    <property type="entry name" value="SUPPRESSOR OF GAMMA RESPONSE 1"/>
    <property type="match status" value="1"/>
</dbReference>
<dbReference type="InParanoid" id="A0A2G5F6K3"/>
<name>A0A2G5F6K3_AQUCA</name>
<dbReference type="GO" id="GO:0003700">
    <property type="term" value="F:DNA-binding transcription factor activity"/>
    <property type="evidence" value="ECO:0007669"/>
    <property type="project" value="InterPro"/>
</dbReference>
<accession>A0A2G5F6K3</accession>